<dbReference type="Gene3D" id="2.40.160.20">
    <property type="match status" value="1"/>
</dbReference>
<evidence type="ECO:0000256" key="1">
    <source>
        <dbReference type="ARBA" id="ARBA00004442"/>
    </source>
</evidence>
<accession>A0A2I6S9B7</accession>
<keyword evidence="3" id="KW-0472">Membrane</keyword>
<evidence type="ECO:0000259" key="4">
    <source>
        <dbReference type="Pfam" id="PF13505"/>
    </source>
</evidence>
<gene>
    <name evidence="5" type="ORF">C0099_13415</name>
</gene>
<feature type="transmembrane region" description="Helical" evidence="3">
    <location>
        <begin position="49"/>
        <end position="67"/>
    </location>
</feature>
<evidence type="ECO:0000256" key="2">
    <source>
        <dbReference type="ARBA" id="ARBA00022729"/>
    </source>
</evidence>
<dbReference type="InterPro" id="IPR027385">
    <property type="entry name" value="Beta-barrel_OMP"/>
</dbReference>
<name>A0A2I6S9B7_9RHOO</name>
<protein>
    <submittedName>
        <fullName evidence="5">Porin family protein</fullName>
    </submittedName>
</protein>
<dbReference type="InterPro" id="IPR011250">
    <property type="entry name" value="OMP/PagP_B-barrel"/>
</dbReference>
<keyword evidence="3" id="KW-0812">Transmembrane</keyword>
<reference evidence="5 6" key="1">
    <citation type="submission" date="2018-01" db="EMBL/GenBank/DDBJ databases">
        <authorList>
            <person name="Fu G.-Y."/>
        </authorList>
    </citation>
    <scope>NUCLEOTIDE SEQUENCE [LARGE SCALE GENOMIC DNA]</scope>
    <source>
        <strain evidence="5 6">SY39</strain>
    </source>
</reference>
<sequence length="299" mass="31433">MTIVQQMAARCAQGFAASSTIGDTRRHARVGRAFHPFVTRLSMKVSRRFPVFCGAVLALAASAPSMAADGAYVRLGVAAEWSRDAHFRDRDCAATAPPALFGCGAGRDGRTLGARGDFGDGHAFDVAVGRRFSPMLRGELLLTHRRGFDFDGQANFLNVAGPQPVGGSLRSTALFAAGYVDLAPIGRVQPFVGAGVGLARNRVGSMRYGFPGLGANASTTVSGGSHTGFAWMAAAGVNVALDAGWSVDVAWRYTDLGRVRSDHGDATIVRSSGSFDLDIAGTRARLRTHGLSLGLRRSF</sequence>
<feature type="domain" description="Outer membrane protein beta-barrel" evidence="4">
    <location>
        <begin position="54"/>
        <end position="295"/>
    </location>
</feature>
<keyword evidence="6" id="KW-1185">Reference proteome</keyword>
<dbReference type="OrthoDB" id="6101900at2"/>
<evidence type="ECO:0000313" key="5">
    <source>
        <dbReference type="EMBL" id="AUN95839.1"/>
    </source>
</evidence>
<dbReference type="Pfam" id="PF13505">
    <property type="entry name" value="OMP_b-brl"/>
    <property type="match status" value="1"/>
</dbReference>
<keyword evidence="3" id="KW-1133">Transmembrane helix</keyword>
<dbReference type="EMBL" id="CP025682">
    <property type="protein sequence ID" value="AUN95839.1"/>
    <property type="molecule type" value="Genomic_DNA"/>
</dbReference>
<organism evidence="5 6">
    <name type="scientific">Pseudazoarcus pumilus</name>
    <dbReference type="NCBI Taxonomy" id="2067960"/>
    <lineage>
        <taxon>Bacteria</taxon>
        <taxon>Pseudomonadati</taxon>
        <taxon>Pseudomonadota</taxon>
        <taxon>Betaproteobacteria</taxon>
        <taxon>Rhodocyclales</taxon>
        <taxon>Zoogloeaceae</taxon>
        <taxon>Pseudazoarcus</taxon>
    </lineage>
</organism>
<comment type="subcellular location">
    <subcellularLocation>
        <location evidence="1">Cell outer membrane</location>
    </subcellularLocation>
</comment>
<dbReference type="GO" id="GO:0009279">
    <property type="term" value="C:cell outer membrane"/>
    <property type="evidence" value="ECO:0007669"/>
    <property type="project" value="UniProtKB-SubCell"/>
</dbReference>
<evidence type="ECO:0000256" key="3">
    <source>
        <dbReference type="SAM" id="Phobius"/>
    </source>
</evidence>
<dbReference type="AlphaFoldDB" id="A0A2I6S9B7"/>
<dbReference type="SUPFAM" id="SSF56925">
    <property type="entry name" value="OMPA-like"/>
    <property type="match status" value="1"/>
</dbReference>
<dbReference type="Proteomes" id="UP000242205">
    <property type="component" value="Chromosome"/>
</dbReference>
<evidence type="ECO:0000313" key="6">
    <source>
        <dbReference type="Proteomes" id="UP000242205"/>
    </source>
</evidence>
<dbReference type="KEGG" id="atw:C0099_13415"/>
<keyword evidence="2" id="KW-0732">Signal</keyword>
<proteinExistence type="predicted"/>